<protein>
    <recommendedName>
        <fullName evidence="4">C1q domain-containing protein</fullName>
    </recommendedName>
</protein>
<keyword evidence="2" id="KW-0964">Secreted</keyword>
<dbReference type="SMART" id="SM00110">
    <property type="entry name" value="C1Q"/>
    <property type="match status" value="1"/>
</dbReference>
<name>A0A8W8LU44_MAGGI</name>
<evidence type="ECO:0000256" key="1">
    <source>
        <dbReference type="ARBA" id="ARBA00004613"/>
    </source>
</evidence>
<dbReference type="InterPro" id="IPR050822">
    <property type="entry name" value="Cerebellin_Synaptic_Org"/>
</dbReference>
<keyword evidence="6" id="KW-1185">Reference proteome</keyword>
<keyword evidence="3" id="KW-0732">Signal</keyword>
<dbReference type="PANTHER" id="PTHR22923">
    <property type="entry name" value="CEREBELLIN-RELATED"/>
    <property type="match status" value="1"/>
</dbReference>
<dbReference type="AlphaFoldDB" id="A0A8W8LU44"/>
<dbReference type="PRINTS" id="PR00007">
    <property type="entry name" value="COMPLEMNTC1Q"/>
</dbReference>
<evidence type="ECO:0000313" key="5">
    <source>
        <dbReference type="EnsemblMetazoa" id="G29741.3:cds"/>
    </source>
</evidence>
<accession>A0A8W8LU44</accession>
<evidence type="ECO:0000256" key="3">
    <source>
        <dbReference type="ARBA" id="ARBA00022729"/>
    </source>
</evidence>
<dbReference type="InterPro" id="IPR001073">
    <property type="entry name" value="C1q_dom"/>
</dbReference>
<comment type="subcellular location">
    <subcellularLocation>
        <location evidence="1">Secreted</location>
    </subcellularLocation>
</comment>
<dbReference type="Proteomes" id="UP000005408">
    <property type="component" value="Unassembled WGS sequence"/>
</dbReference>
<dbReference type="Gene3D" id="2.60.120.40">
    <property type="match status" value="1"/>
</dbReference>
<evidence type="ECO:0000259" key="4">
    <source>
        <dbReference type="PROSITE" id="PS50871"/>
    </source>
</evidence>
<evidence type="ECO:0000256" key="2">
    <source>
        <dbReference type="ARBA" id="ARBA00022525"/>
    </source>
</evidence>
<organism evidence="5 6">
    <name type="scientific">Magallana gigas</name>
    <name type="common">Pacific oyster</name>
    <name type="synonym">Crassostrea gigas</name>
    <dbReference type="NCBI Taxonomy" id="29159"/>
    <lineage>
        <taxon>Eukaryota</taxon>
        <taxon>Metazoa</taxon>
        <taxon>Spiralia</taxon>
        <taxon>Lophotrochozoa</taxon>
        <taxon>Mollusca</taxon>
        <taxon>Bivalvia</taxon>
        <taxon>Autobranchia</taxon>
        <taxon>Pteriomorphia</taxon>
        <taxon>Ostreida</taxon>
        <taxon>Ostreoidea</taxon>
        <taxon>Ostreidae</taxon>
        <taxon>Magallana</taxon>
    </lineage>
</organism>
<proteinExistence type="predicted"/>
<reference evidence="5" key="1">
    <citation type="submission" date="2022-08" db="UniProtKB">
        <authorList>
            <consortium name="EnsemblMetazoa"/>
        </authorList>
    </citation>
    <scope>IDENTIFICATION</scope>
    <source>
        <strain evidence="5">05x7-T-G4-1.051#20</strain>
    </source>
</reference>
<dbReference type="PROSITE" id="PS50871">
    <property type="entry name" value="C1Q"/>
    <property type="match status" value="1"/>
</dbReference>
<dbReference type="Pfam" id="PF00386">
    <property type="entry name" value="C1q"/>
    <property type="match status" value="1"/>
</dbReference>
<dbReference type="GO" id="GO:0005576">
    <property type="term" value="C:extracellular region"/>
    <property type="evidence" value="ECO:0007669"/>
    <property type="project" value="UniProtKB-SubCell"/>
</dbReference>
<dbReference type="PANTHER" id="PTHR22923:SF116">
    <property type="entry name" value="C1Q DOMAIN-CONTAINING PROTEIN"/>
    <property type="match status" value="1"/>
</dbReference>
<dbReference type="EnsemblMetazoa" id="G29741.3">
    <property type="protein sequence ID" value="G29741.3:cds"/>
    <property type="gene ID" value="G29741"/>
</dbReference>
<evidence type="ECO:0000313" key="6">
    <source>
        <dbReference type="Proteomes" id="UP000005408"/>
    </source>
</evidence>
<dbReference type="SUPFAM" id="SSF49842">
    <property type="entry name" value="TNF-like"/>
    <property type="match status" value="1"/>
</dbReference>
<sequence>MSIVLKENVKYRKLVKDLEEKVLAQEGSIRQLQEKCQLVNDSLLTESEDPSFEKNQAIVEENDINVTSIMNENLPKVNIRLGLDVGHGSHSNVAFFSYMDHDLPTPSPDHTLVFDVSPTDTNNHYNKFTGIFTAPHSGTYVFTWTSYCVSGGFTYLQAVVNDIVLDSSYCNAAGAQYHRSITGTVVANINQSDAVFIRTHPTGINQGEVVSSDNHRTTFAGWLLF</sequence>
<feature type="domain" description="C1q" evidence="4">
    <location>
        <begin position="88"/>
        <end position="225"/>
    </location>
</feature>
<dbReference type="InterPro" id="IPR008983">
    <property type="entry name" value="Tumour_necrosis_fac-like_dom"/>
</dbReference>